<dbReference type="Proteomes" id="UP001396334">
    <property type="component" value="Unassembled WGS sequence"/>
</dbReference>
<evidence type="ECO:0000313" key="3">
    <source>
        <dbReference type="Proteomes" id="UP001396334"/>
    </source>
</evidence>
<accession>A0ABR2R9V6</accession>
<evidence type="ECO:0000313" key="2">
    <source>
        <dbReference type="EMBL" id="KAK9009746.1"/>
    </source>
</evidence>
<gene>
    <name evidence="2" type="ORF">V6N11_036274</name>
</gene>
<reference evidence="2 3" key="1">
    <citation type="journal article" date="2024" name="G3 (Bethesda)">
        <title>Genome assembly of Hibiscus sabdariffa L. provides insights into metabolisms of medicinal natural products.</title>
        <authorList>
            <person name="Kim T."/>
        </authorList>
    </citation>
    <scope>NUCLEOTIDE SEQUENCE [LARGE SCALE GENOMIC DNA]</scope>
    <source>
        <strain evidence="2">TK-2024</strain>
        <tissue evidence="2">Old leaves</tissue>
    </source>
</reference>
<evidence type="ECO:0000256" key="1">
    <source>
        <dbReference type="SAM" id="SignalP"/>
    </source>
</evidence>
<organism evidence="2 3">
    <name type="scientific">Hibiscus sabdariffa</name>
    <name type="common">roselle</name>
    <dbReference type="NCBI Taxonomy" id="183260"/>
    <lineage>
        <taxon>Eukaryota</taxon>
        <taxon>Viridiplantae</taxon>
        <taxon>Streptophyta</taxon>
        <taxon>Embryophyta</taxon>
        <taxon>Tracheophyta</taxon>
        <taxon>Spermatophyta</taxon>
        <taxon>Magnoliopsida</taxon>
        <taxon>eudicotyledons</taxon>
        <taxon>Gunneridae</taxon>
        <taxon>Pentapetalae</taxon>
        <taxon>rosids</taxon>
        <taxon>malvids</taxon>
        <taxon>Malvales</taxon>
        <taxon>Malvaceae</taxon>
        <taxon>Malvoideae</taxon>
        <taxon>Hibiscus</taxon>
    </lineage>
</organism>
<dbReference type="EMBL" id="JBBPBN010000024">
    <property type="protein sequence ID" value="KAK9009746.1"/>
    <property type="molecule type" value="Genomic_DNA"/>
</dbReference>
<proteinExistence type="predicted"/>
<keyword evidence="3" id="KW-1185">Reference proteome</keyword>
<protein>
    <recommendedName>
        <fullName evidence="4">Secreted protein</fullName>
    </recommendedName>
</protein>
<feature type="chain" id="PRO_5047011221" description="Secreted protein" evidence="1">
    <location>
        <begin position="21"/>
        <end position="90"/>
    </location>
</feature>
<comment type="caution">
    <text evidence="2">The sequence shown here is derived from an EMBL/GenBank/DDBJ whole genome shotgun (WGS) entry which is preliminary data.</text>
</comment>
<sequence length="90" mass="10049">MKVCLWGNCQLVSLFLLVTCIERNFEYSALVSLGELPIVTELKKLKNGETRGSITRLVRYALSLTLECWYSDGVGWNVVGTPLLGRSVLI</sequence>
<feature type="signal peptide" evidence="1">
    <location>
        <begin position="1"/>
        <end position="20"/>
    </location>
</feature>
<evidence type="ECO:0008006" key="4">
    <source>
        <dbReference type="Google" id="ProtNLM"/>
    </source>
</evidence>
<keyword evidence="1" id="KW-0732">Signal</keyword>
<name>A0ABR2R9V6_9ROSI</name>